<dbReference type="EMBL" id="CP014859">
    <property type="protein sequence ID" value="AOS61576.1"/>
    <property type="molecule type" value="Genomic_DNA"/>
</dbReference>
<proteinExistence type="predicted"/>
<gene>
    <name evidence="1" type="ORF">TL08_03725</name>
</gene>
<dbReference type="PANTHER" id="PTHR38567">
    <property type="entry name" value="DUF4291 DOMAIN-CONTAINING PROTEIN"/>
    <property type="match status" value="1"/>
</dbReference>
<dbReference type="KEGG" id="ahm:TL08_03725"/>
<dbReference type="PANTHER" id="PTHR38567:SF1">
    <property type="entry name" value="DUF4291 DOMAIN-CONTAINING PROTEIN"/>
    <property type="match status" value="1"/>
</dbReference>
<dbReference type="Pfam" id="PF14124">
    <property type="entry name" value="DUF4291"/>
    <property type="match status" value="1"/>
</dbReference>
<evidence type="ECO:0000313" key="1">
    <source>
        <dbReference type="EMBL" id="AOS61576.1"/>
    </source>
</evidence>
<dbReference type="Proteomes" id="UP000095210">
    <property type="component" value="Chromosome"/>
</dbReference>
<protein>
    <submittedName>
        <fullName evidence="1">DUF4291 family protein</fullName>
    </submittedName>
</protein>
<sequence>MEHRILANHDAETVVVYQAYSPLIAKPALAAGTFVPPFSRTRMTWIKPSFRWMMHRSGWALKPDQEVVLAITLKRSGFDWAVRNACPSSFREGRDPDQATWRRRLAESPVRIQWDPDRGTRMERLDTRAIQLGLRGVAVEHYVDDWIVGLADVTPLAHEIHRLVSADRLTEASALLPVERPYQPAEAR</sequence>
<evidence type="ECO:0000313" key="2">
    <source>
        <dbReference type="Proteomes" id="UP000095210"/>
    </source>
</evidence>
<reference evidence="2" key="1">
    <citation type="submission" date="2016-03" db="EMBL/GenBank/DDBJ databases">
        <title>Complete genome sequence of the type strain Actinoalloteichus hymeniacidonis DSM 45092.</title>
        <authorList>
            <person name="Schaffert L."/>
            <person name="Albersmeier A."/>
            <person name="Winkler A."/>
            <person name="Kalinowski J."/>
            <person name="Zotchev S."/>
            <person name="Ruckert C."/>
        </authorList>
    </citation>
    <scope>NUCLEOTIDE SEQUENCE [LARGE SCALE GENOMIC DNA]</scope>
    <source>
        <strain evidence="2">HPA177(T) (DSM 45092(T))</strain>
    </source>
</reference>
<dbReference type="AlphaFoldDB" id="A0AAC9MX16"/>
<name>A0AAC9MX16_9PSEU</name>
<dbReference type="InterPro" id="IPR025633">
    <property type="entry name" value="DUF4291"/>
</dbReference>
<accession>A0AAC9MX16</accession>
<keyword evidence="2" id="KW-1185">Reference proteome</keyword>
<organism evidence="1 2">
    <name type="scientific">Actinoalloteichus hymeniacidonis</name>
    <dbReference type="NCBI Taxonomy" id="340345"/>
    <lineage>
        <taxon>Bacteria</taxon>
        <taxon>Bacillati</taxon>
        <taxon>Actinomycetota</taxon>
        <taxon>Actinomycetes</taxon>
        <taxon>Pseudonocardiales</taxon>
        <taxon>Pseudonocardiaceae</taxon>
        <taxon>Actinoalloteichus</taxon>
    </lineage>
</organism>
<dbReference type="RefSeq" id="WP_069846579.1">
    <property type="nucleotide sequence ID" value="NZ_CP014859.1"/>
</dbReference>